<dbReference type="Gene3D" id="3.30.470.20">
    <property type="entry name" value="ATP-grasp fold, B domain"/>
    <property type="match status" value="1"/>
</dbReference>
<dbReference type="InterPro" id="IPR036637">
    <property type="entry name" value="Phosphohistidine_dom_sf"/>
</dbReference>
<dbReference type="SUPFAM" id="SSF52009">
    <property type="entry name" value="Phosphohistidine domain"/>
    <property type="match status" value="1"/>
</dbReference>
<sequence>MSASSQIMQVPSGPPPRSRRIGARIATEAQLRDDQAVGGKLARQRVMREKGLAVPPFFALTAAFFDEVFWPLREEVARLLAKLDFSDGQAVRQAAAAIRERFVALPLSAEQEAAVLASFDRHFPADALVAVRASTIGHRLDESEDSADNPFAGMSETFLYVRREEVLAKLRLCWASGFSAESLVYRQAQGMDLLGFSVGVAVQQMVLGQRSFVLFTVNPRTAARETVIAAGHGIGEGVVQDKVATDHFFVHGSSGEIRAEVVEKTEMLGLDPALGSGLAMLAVPLALQQAPVLSDDEVRALVQLGRRIEAVFGAPQDIEGTIDAQGQVHVLQSRPIALDYRRMRVWTNANVTESFPGVTTALTYSFSRYFYRVIFHDCYRRLGMSERGLHDEHEALDRMIGFVGGRVYYCLTHFYHLHSRSPLFPVFRGHWEKMMGFRASYEAAPAGIFGRALRATGKALATASAGAVVLYRYFTHERAMRHFHGWWEGLIAPLRGRDFDEQDLLVLEHEFHRVWREVGNEWGVTLLNDTYLPVLYGLTENLFRKWGLAEDEALMSDLLCGDEDLMSVEIVRSAVRLAERVRAVPALRQAFAHMQPQALWDAVAADALDTEFCAAARRHCHRYGDRGLQELKIEQPNMRHTPQLLMQMVQGYVGGEVTVQGLREREQALRQAAELRLKELLADAPLKRLVLAYLLPKVRGLIRHRENSRYCRSELFGFSKNVFRAMGRRLVAQGVLRSADDVYHLSQDDLFGWLDGSGVTQDLQALADLRRREFSQNELAETAMDLTTLGPLRDNVLLAPSQETPTEGELRGLGSSTGKVRGRARVVIDPNSVGALGEGAILVARETDPGWLFLMLSAKGMVVERGSMLSHTAITGRKFGIPTIVALAGATTRIPDGALIEMDGASGRVEIIELPVAGDAPAMAEAA</sequence>
<dbReference type="Pfam" id="PF00391">
    <property type="entry name" value="PEP-utilizers"/>
    <property type="match status" value="1"/>
</dbReference>
<dbReference type="InterPro" id="IPR013815">
    <property type="entry name" value="ATP_grasp_subdomain_1"/>
</dbReference>
<comment type="caution">
    <text evidence="4">The sequence shown here is derived from an EMBL/GenBank/DDBJ whole genome shotgun (WGS) entry which is preliminary data.</text>
</comment>
<dbReference type="InterPro" id="IPR002192">
    <property type="entry name" value="PPDK_AMP/ATP-bd"/>
</dbReference>
<evidence type="ECO:0000259" key="3">
    <source>
        <dbReference type="Pfam" id="PF01326"/>
    </source>
</evidence>
<reference evidence="4 5" key="1">
    <citation type="journal article" date="2019" name="Int. J. Syst. Evol. Microbiol.">
        <title>The Global Catalogue of Microorganisms (GCM) 10K type strain sequencing project: providing services to taxonomists for standard genome sequencing and annotation.</title>
        <authorList>
            <consortium name="The Broad Institute Genomics Platform"/>
            <consortium name="The Broad Institute Genome Sequencing Center for Infectious Disease"/>
            <person name="Wu L."/>
            <person name="Ma J."/>
        </authorList>
    </citation>
    <scope>NUCLEOTIDE SEQUENCE [LARGE SCALE GENOMIC DNA]</scope>
    <source>
        <strain evidence="4 5">JCM 15503</strain>
    </source>
</reference>
<feature type="region of interest" description="Disordered" evidence="1">
    <location>
        <begin position="1"/>
        <end position="20"/>
    </location>
</feature>
<organism evidence="4 5">
    <name type="scientific">Ideonella azotifigens</name>
    <dbReference type="NCBI Taxonomy" id="513160"/>
    <lineage>
        <taxon>Bacteria</taxon>
        <taxon>Pseudomonadati</taxon>
        <taxon>Pseudomonadota</taxon>
        <taxon>Betaproteobacteria</taxon>
        <taxon>Burkholderiales</taxon>
        <taxon>Sphaerotilaceae</taxon>
        <taxon>Ideonella</taxon>
    </lineage>
</organism>
<evidence type="ECO:0000259" key="2">
    <source>
        <dbReference type="Pfam" id="PF00391"/>
    </source>
</evidence>
<name>A0ABN1KGI5_9BURK</name>
<dbReference type="Pfam" id="PF01326">
    <property type="entry name" value="PPDK_N"/>
    <property type="match status" value="1"/>
</dbReference>
<dbReference type="InterPro" id="IPR008279">
    <property type="entry name" value="PEP-util_enz_mobile_dom"/>
</dbReference>
<dbReference type="PANTHER" id="PTHR43615">
    <property type="entry name" value="PHOSPHOENOLPYRUVATE SYNTHASE-RELATED"/>
    <property type="match status" value="1"/>
</dbReference>
<dbReference type="Proteomes" id="UP001500279">
    <property type="component" value="Unassembled WGS sequence"/>
</dbReference>
<dbReference type="InterPro" id="IPR051549">
    <property type="entry name" value="PEP_Utilizing_Enz"/>
</dbReference>
<dbReference type="SUPFAM" id="SSF56059">
    <property type="entry name" value="Glutathione synthetase ATP-binding domain-like"/>
    <property type="match status" value="1"/>
</dbReference>
<evidence type="ECO:0000313" key="5">
    <source>
        <dbReference type="Proteomes" id="UP001500279"/>
    </source>
</evidence>
<evidence type="ECO:0000313" key="4">
    <source>
        <dbReference type="EMBL" id="GAA0766083.1"/>
    </source>
</evidence>
<dbReference type="Gene3D" id="3.50.30.10">
    <property type="entry name" value="Phosphohistidine domain"/>
    <property type="match status" value="1"/>
</dbReference>
<protein>
    <submittedName>
        <fullName evidence="4">Phosphoenolpyruvate synthase</fullName>
    </submittedName>
</protein>
<accession>A0ABN1KGI5</accession>
<evidence type="ECO:0000256" key="1">
    <source>
        <dbReference type="SAM" id="MobiDB-lite"/>
    </source>
</evidence>
<proteinExistence type="predicted"/>
<dbReference type="PANTHER" id="PTHR43615:SF1">
    <property type="entry name" value="PPDK_N DOMAIN-CONTAINING PROTEIN"/>
    <property type="match status" value="1"/>
</dbReference>
<dbReference type="RefSeq" id="WP_231010890.1">
    <property type="nucleotide sequence ID" value="NZ_BAAAEW010000042.1"/>
</dbReference>
<gene>
    <name evidence="4" type="ORF">GCM10009107_53850</name>
</gene>
<feature type="domain" description="PEP-utilising enzyme mobile" evidence="2">
    <location>
        <begin position="838"/>
        <end position="907"/>
    </location>
</feature>
<dbReference type="Gene3D" id="3.30.1490.20">
    <property type="entry name" value="ATP-grasp fold, A domain"/>
    <property type="match status" value="1"/>
</dbReference>
<feature type="domain" description="Pyruvate phosphate dikinase AMP/ATP-binding" evidence="3">
    <location>
        <begin position="36"/>
        <end position="342"/>
    </location>
</feature>
<keyword evidence="5" id="KW-1185">Reference proteome</keyword>
<dbReference type="EMBL" id="BAAAEW010000042">
    <property type="protein sequence ID" value="GAA0766083.1"/>
    <property type="molecule type" value="Genomic_DNA"/>
</dbReference>